<evidence type="ECO:0000256" key="3">
    <source>
        <dbReference type="ARBA" id="ARBA00022723"/>
    </source>
</evidence>
<dbReference type="SUPFAM" id="SSF55008">
    <property type="entry name" value="HMA, heavy metal-associated domain"/>
    <property type="match status" value="1"/>
</dbReference>
<evidence type="ECO:0000256" key="5">
    <source>
        <dbReference type="ARBA" id="ARBA00023136"/>
    </source>
</evidence>
<comment type="caution">
    <text evidence="8">The sequence shown here is derived from an EMBL/GenBank/DDBJ whole genome shotgun (WGS) entry which is preliminary data.</text>
</comment>
<keyword evidence="5 6" id="KW-0472">Membrane</keyword>
<name>A0A5J4IM14_9FLAO</name>
<feature type="transmembrane region" description="Helical" evidence="6">
    <location>
        <begin position="223"/>
        <end position="244"/>
    </location>
</feature>
<dbReference type="Gene3D" id="3.30.70.100">
    <property type="match status" value="1"/>
</dbReference>
<feature type="domain" description="HMA" evidence="7">
    <location>
        <begin position="1"/>
        <end position="66"/>
    </location>
</feature>
<keyword evidence="4 6" id="KW-1133">Transmembrane helix</keyword>
<evidence type="ECO:0000256" key="6">
    <source>
        <dbReference type="SAM" id="Phobius"/>
    </source>
</evidence>
<evidence type="ECO:0000313" key="8">
    <source>
        <dbReference type="EMBL" id="GER58169.1"/>
    </source>
</evidence>
<dbReference type="PROSITE" id="PS01047">
    <property type="entry name" value="HMA_1"/>
    <property type="match status" value="1"/>
</dbReference>
<dbReference type="Pfam" id="PF07291">
    <property type="entry name" value="MauE"/>
    <property type="match status" value="1"/>
</dbReference>
<evidence type="ECO:0000256" key="1">
    <source>
        <dbReference type="ARBA" id="ARBA00004141"/>
    </source>
</evidence>
<keyword evidence="2 6" id="KW-0812">Transmembrane</keyword>
<dbReference type="InterPro" id="IPR036163">
    <property type="entry name" value="HMA_dom_sf"/>
</dbReference>
<keyword evidence="3" id="KW-0479">Metal-binding</keyword>
<dbReference type="GO" id="GO:0030416">
    <property type="term" value="P:methylamine metabolic process"/>
    <property type="evidence" value="ECO:0007669"/>
    <property type="project" value="InterPro"/>
</dbReference>
<dbReference type="InterPro" id="IPR009908">
    <property type="entry name" value="Methylamine_util_MauE"/>
</dbReference>
<organism evidence="8 9">
    <name type="scientific">Patiriisocius marinus</name>
    <dbReference type="NCBI Taxonomy" id="1397112"/>
    <lineage>
        <taxon>Bacteria</taxon>
        <taxon>Pseudomonadati</taxon>
        <taxon>Bacteroidota</taxon>
        <taxon>Flavobacteriia</taxon>
        <taxon>Flavobacteriales</taxon>
        <taxon>Flavobacteriaceae</taxon>
        <taxon>Patiriisocius</taxon>
    </lineage>
</organism>
<feature type="transmembrane region" description="Helical" evidence="6">
    <location>
        <begin position="118"/>
        <end position="136"/>
    </location>
</feature>
<dbReference type="RefSeq" id="WP_151672261.1">
    <property type="nucleotide sequence ID" value="NZ_BKCG01000001.1"/>
</dbReference>
<dbReference type="EMBL" id="BKCG01000001">
    <property type="protein sequence ID" value="GER58169.1"/>
    <property type="molecule type" value="Genomic_DNA"/>
</dbReference>
<dbReference type="GO" id="GO:0046872">
    <property type="term" value="F:metal ion binding"/>
    <property type="evidence" value="ECO:0007669"/>
    <property type="project" value="UniProtKB-KW"/>
</dbReference>
<evidence type="ECO:0000313" key="9">
    <source>
        <dbReference type="Proteomes" id="UP000326509"/>
    </source>
</evidence>
<keyword evidence="9" id="KW-1185">Reference proteome</keyword>
<protein>
    <recommendedName>
        <fullName evidence="7">HMA domain-containing protein</fullName>
    </recommendedName>
</protein>
<dbReference type="CDD" id="cd00371">
    <property type="entry name" value="HMA"/>
    <property type="match status" value="1"/>
</dbReference>
<dbReference type="AlphaFoldDB" id="A0A5J4IM14"/>
<dbReference type="InterPro" id="IPR017969">
    <property type="entry name" value="Heavy-metal-associated_CS"/>
</dbReference>
<dbReference type="InterPro" id="IPR006121">
    <property type="entry name" value="HMA_dom"/>
</dbReference>
<proteinExistence type="predicted"/>
<dbReference type="Pfam" id="PF00403">
    <property type="entry name" value="HMA"/>
    <property type="match status" value="1"/>
</dbReference>
<dbReference type="OrthoDB" id="1521937at2"/>
<reference evidence="8 9" key="1">
    <citation type="submission" date="2019-08" db="EMBL/GenBank/DDBJ databases">
        <title>Draft genome sequence of Ulvibacter marinus type strain NBRC 109484.</title>
        <authorList>
            <person name="Kawano K."/>
            <person name="Ushijima N."/>
            <person name="Kihara M."/>
            <person name="Itoh H."/>
        </authorList>
    </citation>
    <scope>NUCLEOTIDE SEQUENCE [LARGE SCALE GENOMIC DNA]</scope>
    <source>
        <strain evidence="8 9">NBRC 109484</strain>
    </source>
</reference>
<evidence type="ECO:0000256" key="4">
    <source>
        <dbReference type="ARBA" id="ARBA00022989"/>
    </source>
</evidence>
<gene>
    <name evidence="8" type="ORF">ULMA_02770</name>
</gene>
<comment type="subcellular location">
    <subcellularLocation>
        <location evidence="1">Membrane</location>
        <topology evidence="1">Multi-pass membrane protein</topology>
    </subcellularLocation>
</comment>
<evidence type="ECO:0000256" key="2">
    <source>
        <dbReference type="ARBA" id="ARBA00022692"/>
    </source>
</evidence>
<accession>A0A5J4IM14</accession>
<dbReference type="PROSITE" id="PS50846">
    <property type="entry name" value="HMA_2"/>
    <property type="match status" value="1"/>
</dbReference>
<evidence type="ECO:0000259" key="7">
    <source>
        <dbReference type="PROSITE" id="PS50846"/>
    </source>
</evidence>
<dbReference type="GO" id="GO:0016020">
    <property type="term" value="C:membrane"/>
    <property type="evidence" value="ECO:0007669"/>
    <property type="project" value="UniProtKB-SubCell"/>
</dbReference>
<feature type="transmembrane region" description="Helical" evidence="6">
    <location>
        <begin position="94"/>
        <end position="112"/>
    </location>
</feature>
<dbReference type="Proteomes" id="UP000326509">
    <property type="component" value="Unassembled WGS sequence"/>
</dbReference>
<feature type="transmembrane region" description="Helical" evidence="6">
    <location>
        <begin position="182"/>
        <end position="202"/>
    </location>
</feature>
<sequence length="245" mass="27111">MTHTYSIQGMTCGGCKASVEKHLSTLDDITSVDVNLELGKVEIGMKNHIPTNVLKNALPKKFTLSEATVKAESGNIFKVSEEEQLTKLQQLKPLFLIFGFIALMTIAINYNSWNSADAMLDFMGLFYFVFSLFKFFDLKGFSQSFAMYDPLAKVLPAYGKIYPFIELTLGICLLARVQISVVLIVTILILGVTTIGVLRSLLSKQTIQCACLGTVLKLPMTQATFIENAIMIIMATVLLVKNFVL</sequence>